<dbReference type="Gene3D" id="2.40.50.140">
    <property type="entry name" value="Nucleic acid-binding proteins"/>
    <property type="match status" value="1"/>
</dbReference>
<proteinExistence type="predicted"/>
<evidence type="ECO:0000313" key="4">
    <source>
        <dbReference type="EMBL" id="GLT14047.1"/>
    </source>
</evidence>
<accession>A0ABQ6ELL9</accession>
<evidence type="ECO:0000256" key="1">
    <source>
        <dbReference type="ARBA" id="ARBA00022705"/>
    </source>
</evidence>
<protein>
    <recommendedName>
        <fullName evidence="3">Single-stranded DNA-binding protein</fullName>
    </recommendedName>
</protein>
<keyword evidence="5" id="KW-1185">Reference proteome</keyword>
<name>A0ABQ6ELL9_9VIBR</name>
<dbReference type="Proteomes" id="UP001157156">
    <property type="component" value="Unassembled WGS sequence"/>
</dbReference>
<evidence type="ECO:0000313" key="5">
    <source>
        <dbReference type="Proteomes" id="UP001157156"/>
    </source>
</evidence>
<dbReference type="RefSeq" id="WP_089124408.1">
    <property type="nucleotide sequence ID" value="NZ_BSPV01000003.1"/>
</dbReference>
<dbReference type="EMBL" id="BSPV01000003">
    <property type="protein sequence ID" value="GLT14047.1"/>
    <property type="molecule type" value="Genomic_DNA"/>
</dbReference>
<keyword evidence="2" id="KW-0238">DNA-binding</keyword>
<dbReference type="SUPFAM" id="SSF50249">
    <property type="entry name" value="Nucleic acid-binding proteins"/>
    <property type="match status" value="1"/>
</dbReference>
<organism evidence="4 5">
    <name type="scientific">Vibrio algivorus</name>
    <dbReference type="NCBI Taxonomy" id="1667024"/>
    <lineage>
        <taxon>Bacteria</taxon>
        <taxon>Pseudomonadati</taxon>
        <taxon>Pseudomonadota</taxon>
        <taxon>Gammaproteobacteria</taxon>
        <taxon>Vibrionales</taxon>
        <taxon>Vibrionaceae</taxon>
        <taxon>Vibrio</taxon>
    </lineage>
</organism>
<gene>
    <name evidence="4" type="ORF">GCM10007931_10210</name>
</gene>
<dbReference type="Pfam" id="PF02303">
    <property type="entry name" value="Phage_DNA_bind"/>
    <property type="match status" value="1"/>
</dbReference>
<evidence type="ECO:0000256" key="2">
    <source>
        <dbReference type="ARBA" id="ARBA00023125"/>
    </source>
</evidence>
<comment type="caution">
    <text evidence="4">The sequence shown here is derived from an EMBL/GenBank/DDBJ whole genome shotgun (WGS) entry which is preliminary data.</text>
</comment>
<evidence type="ECO:0000256" key="3">
    <source>
        <dbReference type="ARBA" id="ARBA00030596"/>
    </source>
</evidence>
<keyword evidence="1" id="KW-0235">DNA replication</keyword>
<sequence>MNQLIIEVFKENEVVDVRELPANDKRAAMKLYSQVAYAHTGGKFPVEFRLPLEEGQPAYTEGKYYFTQDSFKVGQFDRLEFDRNLKLVPVNQAQLSKVS</sequence>
<reference evidence="5" key="1">
    <citation type="journal article" date="2019" name="Int. J. Syst. Evol. Microbiol.">
        <title>The Global Catalogue of Microorganisms (GCM) 10K type strain sequencing project: providing services to taxonomists for standard genome sequencing and annotation.</title>
        <authorList>
            <consortium name="The Broad Institute Genomics Platform"/>
            <consortium name="The Broad Institute Genome Sequencing Center for Infectious Disease"/>
            <person name="Wu L."/>
            <person name="Ma J."/>
        </authorList>
    </citation>
    <scope>NUCLEOTIDE SEQUENCE [LARGE SCALE GENOMIC DNA]</scope>
    <source>
        <strain evidence="5">NBRC 111146</strain>
    </source>
</reference>
<dbReference type="InterPro" id="IPR003512">
    <property type="entry name" value="Phage_M13_G5P_DNA-bd"/>
</dbReference>
<dbReference type="InterPro" id="IPR012340">
    <property type="entry name" value="NA-bd_OB-fold"/>
</dbReference>